<comment type="subcellular location">
    <subcellularLocation>
        <location evidence="10">Cell membrane</location>
        <topology evidence="10">Multi-pass membrane protein</topology>
    </subcellularLocation>
    <subcellularLocation>
        <location evidence="2">Membrane</location>
        <topology evidence="2">Multi-pass membrane protein</topology>
    </subcellularLocation>
</comment>
<feature type="transmembrane region" description="Helical" evidence="10">
    <location>
        <begin position="37"/>
        <end position="58"/>
    </location>
</feature>
<evidence type="ECO:0000256" key="2">
    <source>
        <dbReference type="ARBA" id="ARBA00004141"/>
    </source>
</evidence>
<keyword evidence="6 10" id="KW-0472">Membrane</keyword>
<keyword evidence="5 9" id="KW-0297">G-protein coupled receptor</keyword>
<dbReference type="Bgee" id="ENSCHIG00000008540">
    <property type="expression patterns" value="Expressed in ovary"/>
</dbReference>
<dbReference type="GO" id="GO:0005886">
    <property type="term" value="C:plasma membrane"/>
    <property type="evidence" value="ECO:0007669"/>
    <property type="project" value="UniProtKB-SubCell"/>
</dbReference>
<evidence type="ECO:0000256" key="1">
    <source>
        <dbReference type="ARBA" id="ARBA00003929"/>
    </source>
</evidence>
<dbReference type="STRING" id="9925.ENSCHIP00000004361"/>
<feature type="transmembrane region" description="Helical" evidence="10">
    <location>
        <begin position="70"/>
        <end position="88"/>
    </location>
</feature>
<dbReference type="CDD" id="cd15410">
    <property type="entry name" value="7tmA_OR5D-like"/>
    <property type="match status" value="1"/>
</dbReference>
<keyword evidence="10" id="KW-1003">Cell membrane</keyword>
<sequence length="324" mass="35380">MNSVKEEAMVLNEGNQSSVTMLILLGFSGYPCLQAPLFLVFLAIYTVTLVGNLGIVVVIRTSPKLHTPMYFFLSHLSFSDICSSSVFTPKLLGILVVEDRVISFKGCMAQFFFGCAFVIAEMSMLAVMAYDRCVAVCNPLLCTAAMSPKLCSLLVAGTYTWGGMCSWTITCSLLELSFSGSNVIHHFGCEYSAIISASCSDSHFSQLMCFLISTLNEVCSLLIILTSYAFIVVTIIKMPSAAGLRKAFSTCASHLTAITIFQGTVLFLYCVPNSKSSWLLIKVATVFFTVMSPMLNPLIYSLRNKDVKETVRSLITMKLLSPAI</sequence>
<dbReference type="SUPFAM" id="SSF81321">
    <property type="entry name" value="Family A G protein-coupled receptor-like"/>
    <property type="match status" value="1"/>
</dbReference>
<keyword evidence="3 9" id="KW-0812">Transmembrane</keyword>
<dbReference type="GeneTree" id="ENSGT01140000282514"/>
<keyword evidence="13" id="KW-1185">Reference proteome</keyword>
<evidence type="ECO:0000256" key="4">
    <source>
        <dbReference type="ARBA" id="ARBA00022989"/>
    </source>
</evidence>
<dbReference type="PROSITE" id="PS00237">
    <property type="entry name" value="G_PROTEIN_RECEP_F1_1"/>
    <property type="match status" value="1"/>
</dbReference>
<evidence type="ECO:0000256" key="9">
    <source>
        <dbReference type="RuleBase" id="RU000688"/>
    </source>
</evidence>
<dbReference type="FunFam" id="1.20.1070.10:FF:000003">
    <property type="entry name" value="Olfactory receptor"/>
    <property type="match status" value="1"/>
</dbReference>
<reference evidence="12" key="2">
    <citation type="submission" date="2025-08" db="UniProtKB">
        <authorList>
            <consortium name="Ensembl"/>
        </authorList>
    </citation>
    <scope>IDENTIFICATION</scope>
</reference>
<reference evidence="12 13" key="1">
    <citation type="submission" date="2016-04" db="EMBL/GenBank/DDBJ databases">
        <title>Polished mammalian reference genomes with single-molecule sequencing and chromosome conformation capture applied to the Capra hircus genome.</title>
        <authorList>
            <person name="Bickhart D.M."/>
            <person name="Koren S."/>
            <person name="Rosen B."/>
            <person name="Hastie A."/>
            <person name="Liachko I."/>
            <person name="Sullivan S.T."/>
            <person name="Burton J."/>
            <person name="Sayre B.L."/>
            <person name="Huson H.J."/>
            <person name="Lee J."/>
            <person name="Lam E."/>
            <person name="Kelley C.M."/>
            <person name="Hutchison J.L."/>
            <person name="Zhou Y."/>
            <person name="Sun J."/>
            <person name="Crisa A."/>
            <person name="Schwartz J.C."/>
            <person name="Hammond J.A."/>
            <person name="Schroeder S.G."/>
            <person name="Liu G.E."/>
            <person name="Dunham M."/>
            <person name="Shendure J."/>
            <person name="Sonstegard T.S."/>
            <person name="Phillippy A.M."/>
            <person name="Van Tassell C.P."/>
            <person name="Smith T.P."/>
        </authorList>
    </citation>
    <scope>NUCLEOTIDE SEQUENCE [LARGE SCALE GENOMIC DNA]</scope>
</reference>
<dbReference type="InterPro" id="IPR000725">
    <property type="entry name" value="Olfact_rcpt"/>
</dbReference>
<protein>
    <recommendedName>
        <fullName evidence="10">Olfactory receptor</fullName>
    </recommendedName>
</protein>
<feature type="transmembrane region" description="Helical" evidence="10">
    <location>
        <begin position="248"/>
        <end position="269"/>
    </location>
</feature>
<evidence type="ECO:0000256" key="6">
    <source>
        <dbReference type="ARBA" id="ARBA00023136"/>
    </source>
</evidence>
<reference evidence="12" key="3">
    <citation type="submission" date="2025-09" db="UniProtKB">
        <authorList>
            <consortium name="Ensembl"/>
        </authorList>
    </citation>
    <scope>IDENTIFICATION</scope>
</reference>
<dbReference type="InterPro" id="IPR000276">
    <property type="entry name" value="GPCR_Rhodpsn"/>
</dbReference>
<feature type="transmembrane region" description="Helical" evidence="10">
    <location>
        <begin position="150"/>
        <end position="169"/>
    </location>
</feature>
<feature type="transmembrane region" description="Helical" evidence="10">
    <location>
        <begin position="210"/>
        <end position="236"/>
    </location>
</feature>
<dbReference type="Proteomes" id="UP000291000">
    <property type="component" value="Chromosome 15"/>
</dbReference>
<dbReference type="GO" id="GO:0004930">
    <property type="term" value="F:G protein-coupled receptor activity"/>
    <property type="evidence" value="ECO:0007669"/>
    <property type="project" value="UniProtKB-KW"/>
</dbReference>
<name>A0A452DX65_CAPHI</name>
<dbReference type="InterPro" id="IPR017452">
    <property type="entry name" value="GPCR_Rhodpsn_7TM"/>
</dbReference>
<dbReference type="AlphaFoldDB" id="A0A452DX65"/>
<evidence type="ECO:0000256" key="10">
    <source>
        <dbReference type="RuleBase" id="RU363047"/>
    </source>
</evidence>
<keyword evidence="4 10" id="KW-1133">Transmembrane helix</keyword>
<keyword evidence="10" id="KW-0552">Olfaction</keyword>
<dbReference type="PANTHER" id="PTHR48018">
    <property type="entry name" value="OLFACTORY RECEPTOR"/>
    <property type="match status" value="1"/>
</dbReference>
<evidence type="ECO:0000256" key="3">
    <source>
        <dbReference type="ARBA" id="ARBA00022692"/>
    </source>
</evidence>
<keyword evidence="10" id="KW-0716">Sensory transduction</keyword>
<dbReference type="Ensembl" id="ENSCHIT00000011781.1">
    <property type="protein sequence ID" value="ENSCHIP00000004361.1"/>
    <property type="gene ID" value="ENSCHIG00000008540.1"/>
</dbReference>
<evidence type="ECO:0000256" key="5">
    <source>
        <dbReference type="ARBA" id="ARBA00023040"/>
    </source>
</evidence>
<feature type="transmembrane region" description="Helical" evidence="10">
    <location>
        <begin position="108"/>
        <end position="130"/>
    </location>
</feature>
<evidence type="ECO:0000256" key="8">
    <source>
        <dbReference type="ARBA" id="ARBA00023224"/>
    </source>
</evidence>
<comment type="function">
    <text evidence="1">Putative odorant or sperm cell receptor.</text>
</comment>
<dbReference type="PRINTS" id="PR00245">
    <property type="entry name" value="OLFACTORYR"/>
</dbReference>
<dbReference type="Pfam" id="PF13853">
    <property type="entry name" value="7tm_4"/>
    <property type="match status" value="1"/>
</dbReference>
<accession>A0A452DX65</accession>
<dbReference type="PRINTS" id="PR00237">
    <property type="entry name" value="GPCRRHODOPSN"/>
</dbReference>
<evidence type="ECO:0000256" key="7">
    <source>
        <dbReference type="ARBA" id="ARBA00023170"/>
    </source>
</evidence>
<organism evidence="12 13">
    <name type="scientific">Capra hircus</name>
    <name type="common">Goat</name>
    <dbReference type="NCBI Taxonomy" id="9925"/>
    <lineage>
        <taxon>Eukaryota</taxon>
        <taxon>Metazoa</taxon>
        <taxon>Chordata</taxon>
        <taxon>Craniata</taxon>
        <taxon>Vertebrata</taxon>
        <taxon>Euteleostomi</taxon>
        <taxon>Mammalia</taxon>
        <taxon>Eutheria</taxon>
        <taxon>Laurasiatheria</taxon>
        <taxon>Artiodactyla</taxon>
        <taxon>Ruminantia</taxon>
        <taxon>Pecora</taxon>
        <taxon>Bovidae</taxon>
        <taxon>Caprinae</taxon>
        <taxon>Capra</taxon>
    </lineage>
</organism>
<evidence type="ECO:0000259" key="11">
    <source>
        <dbReference type="PROSITE" id="PS50262"/>
    </source>
</evidence>
<keyword evidence="7 9" id="KW-0675">Receptor</keyword>
<dbReference type="Gene3D" id="1.20.1070.10">
    <property type="entry name" value="Rhodopsin 7-helix transmembrane proteins"/>
    <property type="match status" value="1"/>
</dbReference>
<evidence type="ECO:0000313" key="13">
    <source>
        <dbReference type="Proteomes" id="UP000291000"/>
    </source>
</evidence>
<gene>
    <name evidence="12" type="primary">LOC108637601</name>
</gene>
<comment type="similarity">
    <text evidence="9">Belongs to the G-protein coupled receptor 1 family.</text>
</comment>
<keyword evidence="8 9" id="KW-0807">Transducer</keyword>
<dbReference type="EMBL" id="LWLT01000015">
    <property type="status" value="NOT_ANNOTATED_CDS"/>
    <property type="molecule type" value="Genomic_DNA"/>
</dbReference>
<evidence type="ECO:0000313" key="12">
    <source>
        <dbReference type="Ensembl" id="ENSCHIP00000004361.1"/>
    </source>
</evidence>
<dbReference type="PROSITE" id="PS50262">
    <property type="entry name" value="G_PROTEIN_RECEP_F1_2"/>
    <property type="match status" value="1"/>
</dbReference>
<proteinExistence type="inferred from homology"/>
<feature type="transmembrane region" description="Helical" evidence="10">
    <location>
        <begin position="281"/>
        <end position="302"/>
    </location>
</feature>
<feature type="domain" description="G-protein coupled receptors family 1 profile" evidence="11">
    <location>
        <begin position="51"/>
        <end position="300"/>
    </location>
</feature>
<dbReference type="GO" id="GO:0004984">
    <property type="term" value="F:olfactory receptor activity"/>
    <property type="evidence" value="ECO:0007669"/>
    <property type="project" value="InterPro"/>
</dbReference>